<dbReference type="Proteomes" id="UP000050836">
    <property type="component" value="Unassembled WGS sequence"/>
</dbReference>
<evidence type="ECO:0000256" key="1">
    <source>
        <dbReference type="SAM" id="Phobius"/>
    </source>
</evidence>
<dbReference type="EMBL" id="LLXS01000032">
    <property type="protein sequence ID" value="KRG40645.1"/>
    <property type="molecule type" value="Genomic_DNA"/>
</dbReference>
<keyword evidence="4" id="KW-1185">Reference proteome</keyword>
<keyword evidence="1" id="KW-0812">Transmembrane</keyword>
<proteinExistence type="predicted"/>
<dbReference type="AlphaFoldDB" id="A0A0R0A6S2"/>
<evidence type="ECO:0000313" key="4">
    <source>
        <dbReference type="Proteomes" id="UP000050836"/>
    </source>
</evidence>
<keyword evidence="1" id="KW-0472">Membrane</keyword>
<keyword evidence="1" id="KW-1133">Transmembrane helix</keyword>
<dbReference type="Pfam" id="PF13387">
    <property type="entry name" value="Lnb_N"/>
    <property type="match status" value="1"/>
</dbReference>
<sequence>MALVCLAIGIWGGFALWFHFPGNVAARVAAVLVWCVPTIWAIRAGFGPKRRWHSLAVFGALFVLMLVWWATIVPQQDRQWAEDVAQPLRAHIQGDRLVIDNVRNFHWRTTDDYDVRWEPRQYDLSQVQSADLLLSYWMGPAIAHTLVSFGFADGRQLVFSLEIRKEKGEQFSALGGFFRQFEG</sequence>
<accession>A0A0R0A6S2</accession>
<evidence type="ECO:0000259" key="2">
    <source>
        <dbReference type="Pfam" id="PF13387"/>
    </source>
</evidence>
<reference evidence="3 4" key="1">
    <citation type="submission" date="2015-10" db="EMBL/GenBank/DDBJ databases">
        <title>Genome sequencing and analysis of members of genus Stenotrophomonas.</title>
        <authorList>
            <person name="Patil P.P."/>
            <person name="Midha S."/>
            <person name="Patil P.B."/>
        </authorList>
    </citation>
    <scope>NUCLEOTIDE SEQUENCE [LARGE SCALE GENOMIC DNA]</scope>
    <source>
        <strain evidence="3 4">JCM 9942</strain>
    </source>
</reference>
<feature type="transmembrane region" description="Helical" evidence="1">
    <location>
        <begin position="25"/>
        <end position="42"/>
    </location>
</feature>
<name>A0A0R0A6S2_9GAMM</name>
<organism evidence="3 4">
    <name type="scientific">Stenotrophomonas pictorum JCM 9942</name>
    <dbReference type="NCBI Taxonomy" id="1236960"/>
    <lineage>
        <taxon>Bacteria</taxon>
        <taxon>Pseudomonadati</taxon>
        <taxon>Pseudomonadota</taxon>
        <taxon>Gammaproteobacteria</taxon>
        <taxon>Lysobacterales</taxon>
        <taxon>Lysobacteraceae</taxon>
        <taxon>Stenotrophomonas</taxon>
    </lineage>
</organism>
<protein>
    <recommendedName>
        <fullName evidence="2">Lnb N-terminal periplasmic domain-containing protein</fullName>
    </recommendedName>
</protein>
<gene>
    <name evidence="3" type="ORF">ARC78_12500</name>
</gene>
<dbReference type="InterPro" id="IPR025178">
    <property type="entry name" value="Lnb_N"/>
</dbReference>
<feature type="domain" description="Lnb N-terminal periplasmic" evidence="2">
    <location>
        <begin position="114"/>
        <end position="183"/>
    </location>
</feature>
<comment type="caution">
    <text evidence="3">The sequence shown here is derived from an EMBL/GenBank/DDBJ whole genome shotgun (WGS) entry which is preliminary data.</text>
</comment>
<evidence type="ECO:0000313" key="3">
    <source>
        <dbReference type="EMBL" id="KRG40645.1"/>
    </source>
</evidence>
<feature type="transmembrane region" description="Helical" evidence="1">
    <location>
        <begin position="54"/>
        <end position="72"/>
    </location>
</feature>